<protein>
    <submittedName>
        <fullName evidence="1">Uncharacterized protein</fullName>
    </submittedName>
</protein>
<name>A0A5R8NB11_9NOCA</name>
<dbReference type="EMBL" id="VBUT01000014">
    <property type="protein sequence ID" value="TLF72899.1"/>
    <property type="molecule type" value="Genomic_DNA"/>
</dbReference>
<evidence type="ECO:0000313" key="2">
    <source>
        <dbReference type="Proteomes" id="UP000306378"/>
    </source>
</evidence>
<organism evidence="1 2">
    <name type="scientific">Nocardia cyriacigeorgica</name>
    <dbReference type="NCBI Taxonomy" id="135487"/>
    <lineage>
        <taxon>Bacteria</taxon>
        <taxon>Bacillati</taxon>
        <taxon>Actinomycetota</taxon>
        <taxon>Actinomycetes</taxon>
        <taxon>Mycobacteriales</taxon>
        <taxon>Nocardiaceae</taxon>
        <taxon>Nocardia</taxon>
    </lineage>
</organism>
<accession>A0A5R8NB11</accession>
<gene>
    <name evidence="1" type="ORF">FEK34_28155</name>
</gene>
<evidence type="ECO:0000313" key="1">
    <source>
        <dbReference type="EMBL" id="TLF72899.1"/>
    </source>
</evidence>
<dbReference type="RefSeq" id="WP_138452784.1">
    <property type="nucleotide sequence ID" value="NZ_VBUT01000014.1"/>
</dbReference>
<sequence>MSNVEPTGPVLRGLRRAHQIREQRLRLPPPEPPVPLERIPDGRPLIYGRDYYIDDDHNTVLTRGRWSVHKVEKLITGVLALIGVRR</sequence>
<proteinExistence type="predicted"/>
<comment type="caution">
    <text evidence="1">The sequence shown here is derived from an EMBL/GenBank/DDBJ whole genome shotgun (WGS) entry which is preliminary data.</text>
</comment>
<reference evidence="1 2" key="1">
    <citation type="submission" date="2019-05" db="EMBL/GenBank/DDBJ databases">
        <title>Genomes sequences of two Nocardia cyriacigeorgica environmental isolates, type strains Nocardia asteroides ATCC 19247 and Nocardia cyriacigeorgica DSM 44484.</title>
        <authorList>
            <person name="Vautrin F."/>
            <person name="Bergeron E."/>
            <person name="Dubost A."/>
            <person name="Abrouk D."/>
            <person name="Rodriguez Nava V."/>
            <person name="Pujic P."/>
        </authorList>
    </citation>
    <scope>NUCLEOTIDE SEQUENCE [LARGE SCALE GENOMIC DNA]</scope>
    <source>
        <strain evidence="1 2">EML 446</strain>
    </source>
</reference>
<dbReference type="Proteomes" id="UP000306378">
    <property type="component" value="Unassembled WGS sequence"/>
</dbReference>
<dbReference type="AlphaFoldDB" id="A0A5R8NB11"/>